<dbReference type="PANTHER" id="PTHR46696">
    <property type="entry name" value="P450, PUTATIVE (EUROFUNG)-RELATED"/>
    <property type="match status" value="1"/>
</dbReference>
<dbReference type="Pfam" id="PF00067">
    <property type="entry name" value="p450"/>
    <property type="match status" value="1"/>
</dbReference>
<evidence type="ECO:0000313" key="9">
    <source>
        <dbReference type="Proteomes" id="UP000319213"/>
    </source>
</evidence>
<dbReference type="PRINTS" id="PR00359">
    <property type="entry name" value="BP450"/>
</dbReference>
<dbReference type="GO" id="GO:0004497">
    <property type="term" value="F:monooxygenase activity"/>
    <property type="evidence" value="ECO:0007669"/>
    <property type="project" value="UniProtKB-KW"/>
</dbReference>
<dbReference type="InterPro" id="IPR002397">
    <property type="entry name" value="Cyt_P450_B"/>
</dbReference>
<dbReference type="InterPro" id="IPR001128">
    <property type="entry name" value="Cyt_P450"/>
</dbReference>
<keyword evidence="4" id="KW-0479">Metal-binding</keyword>
<evidence type="ECO:0000256" key="1">
    <source>
        <dbReference type="ARBA" id="ARBA00001971"/>
    </source>
</evidence>
<dbReference type="InterPro" id="IPR036396">
    <property type="entry name" value="Cyt_P450_sf"/>
</dbReference>
<evidence type="ECO:0000256" key="2">
    <source>
        <dbReference type="ARBA" id="ARBA00010617"/>
    </source>
</evidence>
<organism evidence="8 9">
    <name type="scientific">Thermopolyspora flexuosa</name>
    <dbReference type="NCBI Taxonomy" id="103836"/>
    <lineage>
        <taxon>Bacteria</taxon>
        <taxon>Bacillati</taxon>
        <taxon>Actinomycetota</taxon>
        <taxon>Actinomycetes</taxon>
        <taxon>Streptosporangiales</taxon>
        <taxon>Streptosporangiaceae</taxon>
        <taxon>Thermopolyspora</taxon>
    </lineage>
</organism>
<dbReference type="GO" id="GO:0020037">
    <property type="term" value="F:heme binding"/>
    <property type="evidence" value="ECO:0007669"/>
    <property type="project" value="InterPro"/>
</dbReference>
<keyword evidence="7" id="KW-0503">Monooxygenase</keyword>
<keyword evidence="3" id="KW-0349">Heme</keyword>
<dbReference type="PRINTS" id="PR00385">
    <property type="entry name" value="P450"/>
</dbReference>
<dbReference type="EMBL" id="VFPQ01000001">
    <property type="protein sequence ID" value="TQM77617.1"/>
    <property type="molecule type" value="Genomic_DNA"/>
</dbReference>
<evidence type="ECO:0000256" key="3">
    <source>
        <dbReference type="ARBA" id="ARBA00022617"/>
    </source>
</evidence>
<comment type="cofactor">
    <cofactor evidence="1">
        <name>heme</name>
        <dbReference type="ChEBI" id="CHEBI:30413"/>
    </cofactor>
</comment>
<comment type="caution">
    <text evidence="8">The sequence shown here is derived from an EMBL/GenBank/DDBJ whole genome shotgun (WGS) entry which is preliminary data.</text>
</comment>
<dbReference type="PANTHER" id="PTHR46696:SF5">
    <property type="entry name" value="CYTOCHROME P450 BJ-1"/>
    <property type="match status" value="1"/>
</dbReference>
<protein>
    <submittedName>
        <fullName evidence="8">Cytochrome P450</fullName>
    </submittedName>
</protein>
<gene>
    <name evidence="8" type="ORF">FHX40_4387</name>
</gene>
<keyword evidence="9" id="KW-1185">Reference proteome</keyword>
<keyword evidence="5" id="KW-0560">Oxidoreductase</keyword>
<evidence type="ECO:0000313" key="8">
    <source>
        <dbReference type="EMBL" id="TQM77617.1"/>
    </source>
</evidence>
<dbReference type="FunFam" id="1.10.630.10:FF:000018">
    <property type="entry name" value="Cytochrome P450 monooxygenase"/>
    <property type="match status" value="1"/>
</dbReference>
<evidence type="ECO:0000256" key="7">
    <source>
        <dbReference type="ARBA" id="ARBA00023033"/>
    </source>
</evidence>
<dbReference type="CDD" id="cd11031">
    <property type="entry name" value="Cyp158A-like"/>
    <property type="match status" value="1"/>
</dbReference>
<dbReference type="GO" id="GO:0016705">
    <property type="term" value="F:oxidoreductase activity, acting on paired donors, with incorporation or reduction of molecular oxygen"/>
    <property type="evidence" value="ECO:0007669"/>
    <property type="project" value="InterPro"/>
</dbReference>
<dbReference type="AlphaFoldDB" id="A0A543J468"/>
<keyword evidence="6" id="KW-0408">Iron</keyword>
<dbReference type="SUPFAM" id="SSF48264">
    <property type="entry name" value="Cytochrome P450"/>
    <property type="match status" value="1"/>
</dbReference>
<accession>A0A543J468</accession>
<dbReference type="GO" id="GO:0005506">
    <property type="term" value="F:iron ion binding"/>
    <property type="evidence" value="ECO:0007669"/>
    <property type="project" value="InterPro"/>
</dbReference>
<proteinExistence type="inferred from homology"/>
<dbReference type="RefSeq" id="WP_142261319.1">
    <property type="nucleotide sequence ID" value="NZ_BMPV01000002.1"/>
</dbReference>
<evidence type="ECO:0000256" key="6">
    <source>
        <dbReference type="ARBA" id="ARBA00023004"/>
    </source>
</evidence>
<dbReference type="Gene3D" id="1.10.630.10">
    <property type="entry name" value="Cytochrome P450"/>
    <property type="match status" value="1"/>
</dbReference>
<dbReference type="OrthoDB" id="4133219at2"/>
<name>A0A543J468_9ACTN</name>
<comment type="similarity">
    <text evidence="2">Belongs to the cytochrome P450 family.</text>
</comment>
<sequence length="400" mass="44286">MSETRIGIPDYPFANPAPLVPPEEWAELRRTCPISRVRLPSGDEAVLLTRYRDVKQLLLDPRFTRTLTAEDAARINAEGTLFSMRDAEITGPFHAEWRRLVGRAFTAKRVAELRPRLEAMAGHLIDEMVRQGPPADLCAKLAFPLPVWAICALLGVPDADRDRFRYWSDTMLSLTRYSRAEIDAAQDEFTAYMSALIAAKRAAPGDDLISDLLEIVGTLDTGLTERVLLLTAQGLLVAGHETTTNMIGKMVAMLLADRRRWEALLADPSLVRTAVEESLRFDANPGFGLPRYLGEDVEVGGVTLPAGTTVICSMGAANRDEEEFDRADEMVLDRAPNAHIAFGVGPYSCLGQALARAELRSVLRELLRRLPTLELAVPVEELTYRQGLIVGGLERLPVRW</sequence>
<dbReference type="Proteomes" id="UP000319213">
    <property type="component" value="Unassembled WGS sequence"/>
</dbReference>
<evidence type="ECO:0000256" key="5">
    <source>
        <dbReference type="ARBA" id="ARBA00023002"/>
    </source>
</evidence>
<evidence type="ECO:0000256" key="4">
    <source>
        <dbReference type="ARBA" id="ARBA00022723"/>
    </source>
</evidence>
<reference evidence="8 9" key="1">
    <citation type="submission" date="2019-06" db="EMBL/GenBank/DDBJ databases">
        <title>Sequencing the genomes of 1000 actinobacteria strains.</title>
        <authorList>
            <person name="Klenk H.-P."/>
        </authorList>
    </citation>
    <scope>NUCLEOTIDE SEQUENCE [LARGE SCALE GENOMIC DNA]</scope>
    <source>
        <strain evidence="8 9">DSM 43186</strain>
    </source>
</reference>